<name>A0A5K7S3T9_9BACT</name>
<dbReference type="InterPro" id="IPR029062">
    <property type="entry name" value="Class_I_gatase-like"/>
</dbReference>
<evidence type="ECO:0000313" key="2">
    <source>
        <dbReference type="Proteomes" id="UP001193389"/>
    </source>
</evidence>
<proteinExistence type="predicted"/>
<dbReference type="Proteomes" id="UP001193389">
    <property type="component" value="Chromosome"/>
</dbReference>
<dbReference type="EMBL" id="AP018694">
    <property type="protein sequence ID" value="BBE16169.1"/>
    <property type="molecule type" value="Genomic_DNA"/>
</dbReference>
<organism evidence="1 2">
    <name type="scientific">Aquipluma nitroreducens</name>
    <dbReference type="NCBI Taxonomy" id="2010828"/>
    <lineage>
        <taxon>Bacteria</taxon>
        <taxon>Pseudomonadati</taxon>
        <taxon>Bacteroidota</taxon>
        <taxon>Bacteroidia</taxon>
        <taxon>Marinilabiliales</taxon>
        <taxon>Prolixibacteraceae</taxon>
        <taxon>Aquipluma</taxon>
    </lineage>
</organism>
<dbReference type="Gene3D" id="3.40.50.880">
    <property type="match status" value="1"/>
</dbReference>
<dbReference type="SUPFAM" id="SSF52317">
    <property type="entry name" value="Class I glutamine amidotransferase-like"/>
    <property type="match status" value="1"/>
</dbReference>
<protein>
    <recommendedName>
        <fullName evidence="3">NodB homology domain-containing protein</fullName>
    </recommendedName>
</protein>
<dbReference type="KEGG" id="anf:AQPE_0306"/>
<sequence length="615" mass="69256">MKMKVIISVLIAISICFSGITYAGIHQDFPILVLTSDQDFGEYAGEILKADGFNEFVMEKLSDSKVTLDYISGFDIVILAEAKLSKYQLETLIGYVKNGGNLIAFRPDNKVCDLFGLADQKSTTSEGYISVDDKSDIGKGILTETLQFHGIADNYKLAGAQKIADLFDKSYPPRKWPAVVINRYGRGHAIAFTYNLPKSIVYTRQGNPLFAGVEKDGIPGLRGMDLFTDGWVDTSKNTINQADEHMNLFAHCIEYLSSGAKPLPRFWYLPDSLKCLAVLDNDGEDNNESDFEPQFRDVDSMGAKMTIYIKDVDKVSKEWVDKWTAKGYEIAAHPNDTEEAANPTWNRMDSILGDIKTQIATKFGLPIRTNVNHWFVWVGREADGTPDFAAQAKLEEKHGIEMDANYAHYDMNSNQGRHFLGSPGINQGNYNGSGLVMKYGDPEGKIVNVYQRFNSVYDQQYMERKDPEGFFNCFKGLVDRSLNNEVYSIVSIKSHNNEYYFSKEPLMKMLAYAKDNNIPVWTALELLDFLKMKDEASFTDFNWTKNQLNFKLSSGLKNSHGLTFMLPLIHGGLKIKSITIDGFSPKFEKRMIKGSEYAMVTVNPGKVYTVSVNYN</sequence>
<keyword evidence="2" id="KW-1185">Reference proteome</keyword>
<dbReference type="AlphaFoldDB" id="A0A5K7S3T9"/>
<evidence type="ECO:0008006" key="3">
    <source>
        <dbReference type="Google" id="ProtNLM"/>
    </source>
</evidence>
<evidence type="ECO:0000313" key="1">
    <source>
        <dbReference type="EMBL" id="BBE16169.1"/>
    </source>
</evidence>
<reference evidence="1" key="1">
    <citation type="journal article" date="2020" name="Int. J. Syst. Evol. Microbiol.">
        <title>Aquipluma nitroreducens gen. nov. sp. nov., a novel facultatively anaerobic bacterium isolated from a freshwater lake.</title>
        <authorList>
            <person name="Watanabe M."/>
            <person name="Kojima H."/>
            <person name="Fukui M."/>
        </authorList>
    </citation>
    <scope>NUCLEOTIDE SEQUENCE</scope>
    <source>
        <strain evidence="1">MeG22</strain>
    </source>
</reference>
<gene>
    <name evidence="1" type="ORF">AQPE_0306</name>
</gene>
<accession>A0A5K7S3T9</accession>